<reference evidence="3" key="1">
    <citation type="submission" date="2022-12" db="EMBL/GenBank/DDBJ databases">
        <title>Reference genome sequencing for broad-spectrum identification of bacterial and archaeal isolates by mass spectrometry.</title>
        <authorList>
            <person name="Sekiguchi Y."/>
            <person name="Tourlousse D.M."/>
        </authorList>
    </citation>
    <scope>NUCLEOTIDE SEQUENCE</scope>
    <source>
        <strain evidence="3">10succ1</strain>
    </source>
</reference>
<feature type="transmembrane region" description="Helical" evidence="1">
    <location>
        <begin position="65"/>
        <end position="83"/>
    </location>
</feature>
<sequence>MKSKVLIPYLIIINISLMLLLLDMRYPLVEENTAWDIISEMLICIQPLIWIFCRRIGFRENSSGNLYTVGAIIFYTGAFQNVMDEVYEMEGVISQIDKVLMPLGLVVISTAIVLAFGYEKRVSSYIVEKSIRDPLTGLYNRHYLEDKLNDLLDEAEEIRCETAVAFIDIDNFKRVNDTEGHRKGDELLRYIGELIKSSIRRTDYAFRYGGDEFLIVFQNTTEEVALEIMERIKEKLKKNVLVHNYQLSMSSGIASYQKAENYRELIHRADQAMYHSKIMGKDRVTVASMF</sequence>
<dbReference type="SUPFAM" id="SSF55073">
    <property type="entry name" value="Nucleotide cyclase"/>
    <property type="match status" value="1"/>
</dbReference>
<dbReference type="AlphaFoldDB" id="A0A9W6GQ24"/>
<dbReference type="FunFam" id="3.30.70.270:FF:000001">
    <property type="entry name" value="Diguanylate cyclase domain protein"/>
    <property type="match status" value="1"/>
</dbReference>
<protein>
    <recommendedName>
        <fullName evidence="2">GGDEF domain-containing protein</fullName>
    </recommendedName>
</protein>
<comment type="caution">
    <text evidence="3">The sequence shown here is derived from an EMBL/GenBank/DDBJ whole genome shotgun (WGS) entry which is preliminary data.</text>
</comment>
<name>A0A9W6GQ24_9FUSO</name>
<dbReference type="Proteomes" id="UP001144471">
    <property type="component" value="Unassembled WGS sequence"/>
</dbReference>
<dbReference type="GO" id="GO:0043709">
    <property type="term" value="P:cell adhesion involved in single-species biofilm formation"/>
    <property type="evidence" value="ECO:0007669"/>
    <property type="project" value="TreeGrafter"/>
</dbReference>
<dbReference type="Pfam" id="PF00990">
    <property type="entry name" value="GGDEF"/>
    <property type="match status" value="1"/>
</dbReference>
<feature type="domain" description="GGDEF" evidence="2">
    <location>
        <begin position="160"/>
        <end position="289"/>
    </location>
</feature>
<dbReference type="InterPro" id="IPR000160">
    <property type="entry name" value="GGDEF_dom"/>
</dbReference>
<dbReference type="PANTHER" id="PTHR45138:SF6">
    <property type="entry name" value="DIGUANYLATE CYCLASE DGCN"/>
    <property type="match status" value="1"/>
</dbReference>
<evidence type="ECO:0000259" key="2">
    <source>
        <dbReference type="PROSITE" id="PS50887"/>
    </source>
</evidence>
<dbReference type="GO" id="GO:1902201">
    <property type="term" value="P:negative regulation of bacterial-type flagellum-dependent cell motility"/>
    <property type="evidence" value="ECO:0007669"/>
    <property type="project" value="TreeGrafter"/>
</dbReference>
<dbReference type="InterPro" id="IPR043128">
    <property type="entry name" value="Rev_trsase/Diguanyl_cyclase"/>
</dbReference>
<keyword evidence="4" id="KW-1185">Reference proteome</keyword>
<feature type="transmembrane region" description="Helical" evidence="1">
    <location>
        <begin position="34"/>
        <end position="53"/>
    </location>
</feature>
<dbReference type="Gene3D" id="3.30.70.270">
    <property type="match status" value="1"/>
</dbReference>
<gene>
    <name evidence="3" type="ORF">PM10SUCC1_34110</name>
</gene>
<dbReference type="SMART" id="SM00267">
    <property type="entry name" value="GGDEF"/>
    <property type="match status" value="1"/>
</dbReference>
<evidence type="ECO:0000313" key="4">
    <source>
        <dbReference type="Proteomes" id="UP001144471"/>
    </source>
</evidence>
<keyword evidence="1" id="KW-0472">Membrane</keyword>
<dbReference type="PROSITE" id="PS50887">
    <property type="entry name" value="GGDEF"/>
    <property type="match status" value="1"/>
</dbReference>
<proteinExistence type="predicted"/>
<dbReference type="InterPro" id="IPR050469">
    <property type="entry name" value="Diguanylate_Cyclase"/>
</dbReference>
<evidence type="ECO:0000256" key="1">
    <source>
        <dbReference type="SAM" id="Phobius"/>
    </source>
</evidence>
<organism evidence="3 4">
    <name type="scientific">Propionigenium maris DSM 9537</name>
    <dbReference type="NCBI Taxonomy" id="1123000"/>
    <lineage>
        <taxon>Bacteria</taxon>
        <taxon>Fusobacteriati</taxon>
        <taxon>Fusobacteriota</taxon>
        <taxon>Fusobacteriia</taxon>
        <taxon>Fusobacteriales</taxon>
        <taxon>Fusobacteriaceae</taxon>
        <taxon>Propionigenium</taxon>
    </lineage>
</organism>
<dbReference type="EMBL" id="BSDY01000027">
    <property type="protein sequence ID" value="GLI57897.1"/>
    <property type="molecule type" value="Genomic_DNA"/>
</dbReference>
<dbReference type="NCBIfam" id="TIGR00254">
    <property type="entry name" value="GGDEF"/>
    <property type="match status" value="1"/>
</dbReference>
<keyword evidence="1" id="KW-0812">Transmembrane</keyword>
<feature type="transmembrane region" description="Helical" evidence="1">
    <location>
        <begin position="5"/>
        <end position="22"/>
    </location>
</feature>
<evidence type="ECO:0000313" key="3">
    <source>
        <dbReference type="EMBL" id="GLI57897.1"/>
    </source>
</evidence>
<feature type="transmembrane region" description="Helical" evidence="1">
    <location>
        <begin position="99"/>
        <end position="118"/>
    </location>
</feature>
<dbReference type="CDD" id="cd01949">
    <property type="entry name" value="GGDEF"/>
    <property type="match status" value="1"/>
</dbReference>
<dbReference type="InterPro" id="IPR029787">
    <property type="entry name" value="Nucleotide_cyclase"/>
</dbReference>
<accession>A0A9W6GQ24</accession>
<keyword evidence="1" id="KW-1133">Transmembrane helix</keyword>
<dbReference type="RefSeq" id="WP_281837571.1">
    <property type="nucleotide sequence ID" value="NZ_BSDY01000027.1"/>
</dbReference>
<dbReference type="GO" id="GO:0052621">
    <property type="term" value="F:diguanylate cyclase activity"/>
    <property type="evidence" value="ECO:0007669"/>
    <property type="project" value="TreeGrafter"/>
</dbReference>
<dbReference type="PANTHER" id="PTHR45138">
    <property type="entry name" value="REGULATORY COMPONENTS OF SENSORY TRANSDUCTION SYSTEM"/>
    <property type="match status" value="1"/>
</dbReference>
<dbReference type="GO" id="GO:0005886">
    <property type="term" value="C:plasma membrane"/>
    <property type="evidence" value="ECO:0007669"/>
    <property type="project" value="TreeGrafter"/>
</dbReference>